<evidence type="ECO:0000256" key="1">
    <source>
        <dbReference type="ARBA" id="ARBA00000830"/>
    </source>
</evidence>
<dbReference type="PANTHER" id="PTHR43434">
    <property type="entry name" value="PHOSPHOGLYCOLATE PHOSPHATASE"/>
    <property type="match status" value="1"/>
</dbReference>
<dbReference type="Gene3D" id="3.40.50.1000">
    <property type="entry name" value="HAD superfamily/HAD-like"/>
    <property type="match status" value="1"/>
</dbReference>
<gene>
    <name evidence="5" type="ORF">GT409_09590</name>
</gene>
<dbReference type="KEGG" id="taer:GT409_09590"/>
<comment type="pathway">
    <text evidence="2">Organic acid metabolism; glycolate biosynthesis; glycolate from 2-phosphoglycolate: step 1/1.</text>
</comment>
<protein>
    <recommendedName>
        <fullName evidence="4">phosphoglycolate phosphatase</fullName>
        <ecNumber evidence="4">3.1.3.18</ecNumber>
    </recommendedName>
</protein>
<dbReference type="InterPro" id="IPR023214">
    <property type="entry name" value="HAD_sf"/>
</dbReference>
<evidence type="ECO:0000313" key="6">
    <source>
        <dbReference type="Proteomes" id="UP000464954"/>
    </source>
</evidence>
<dbReference type="AlphaFoldDB" id="A0A6P1MAW8"/>
<comment type="similarity">
    <text evidence="3">Belongs to the HAD-like hydrolase superfamily. CbbY/CbbZ/Gph/YieH family.</text>
</comment>
<evidence type="ECO:0000256" key="4">
    <source>
        <dbReference type="ARBA" id="ARBA00013078"/>
    </source>
</evidence>
<dbReference type="InterPro" id="IPR050155">
    <property type="entry name" value="HAD-like_hydrolase_sf"/>
</dbReference>
<dbReference type="Gene3D" id="1.10.150.240">
    <property type="entry name" value="Putative phosphatase, domain 2"/>
    <property type="match status" value="1"/>
</dbReference>
<dbReference type="InterPro" id="IPR036412">
    <property type="entry name" value="HAD-like_sf"/>
</dbReference>
<dbReference type="EMBL" id="CP047593">
    <property type="protein sequence ID" value="QHI69694.1"/>
    <property type="molecule type" value="Genomic_DNA"/>
</dbReference>
<dbReference type="PRINTS" id="PR00413">
    <property type="entry name" value="HADHALOGNASE"/>
</dbReference>
<dbReference type="EC" id="3.1.3.18" evidence="4"/>
<organism evidence="5 6">
    <name type="scientific">Tichowtungia aerotolerans</name>
    <dbReference type="NCBI Taxonomy" id="2697043"/>
    <lineage>
        <taxon>Bacteria</taxon>
        <taxon>Pseudomonadati</taxon>
        <taxon>Kiritimatiellota</taxon>
        <taxon>Tichowtungiia</taxon>
        <taxon>Tichowtungiales</taxon>
        <taxon>Tichowtungiaceae</taxon>
        <taxon>Tichowtungia</taxon>
    </lineage>
</organism>
<keyword evidence="6" id="KW-1185">Reference proteome</keyword>
<dbReference type="PANTHER" id="PTHR43434:SF1">
    <property type="entry name" value="PHOSPHOGLYCOLATE PHOSPHATASE"/>
    <property type="match status" value="1"/>
</dbReference>
<dbReference type="SFLD" id="SFLDG01129">
    <property type="entry name" value="C1.5:_HAD__Beta-PGM__Phosphata"/>
    <property type="match status" value="1"/>
</dbReference>
<dbReference type="Pfam" id="PF13419">
    <property type="entry name" value="HAD_2"/>
    <property type="match status" value="1"/>
</dbReference>
<dbReference type="SUPFAM" id="SSF56784">
    <property type="entry name" value="HAD-like"/>
    <property type="match status" value="1"/>
</dbReference>
<dbReference type="GO" id="GO:0005829">
    <property type="term" value="C:cytosol"/>
    <property type="evidence" value="ECO:0007669"/>
    <property type="project" value="TreeGrafter"/>
</dbReference>
<dbReference type="InterPro" id="IPR006439">
    <property type="entry name" value="HAD-SF_hydro_IA"/>
</dbReference>
<proteinExistence type="inferred from homology"/>
<dbReference type="GO" id="GO:0006281">
    <property type="term" value="P:DNA repair"/>
    <property type="evidence" value="ECO:0007669"/>
    <property type="project" value="TreeGrafter"/>
</dbReference>
<dbReference type="InterPro" id="IPR041492">
    <property type="entry name" value="HAD_2"/>
</dbReference>
<dbReference type="RefSeq" id="WP_160628876.1">
    <property type="nucleotide sequence ID" value="NZ_CP047593.1"/>
</dbReference>
<dbReference type="CDD" id="cd07505">
    <property type="entry name" value="HAD_BPGM-like"/>
    <property type="match status" value="1"/>
</dbReference>
<dbReference type="SFLD" id="SFLDS00003">
    <property type="entry name" value="Haloacid_Dehalogenase"/>
    <property type="match status" value="1"/>
</dbReference>
<dbReference type="GO" id="GO:0008967">
    <property type="term" value="F:phosphoglycolate phosphatase activity"/>
    <property type="evidence" value="ECO:0007669"/>
    <property type="project" value="UniProtKB-EC"/>
</dbReference>
<keyword evidence="5" id="KW-0378">Hydrolase</keyword>
<dbReference type="NCBIfam" id="TIGR01509">
    <property type="entry name" value="HAD-SF-IA-v3"/>
    <property type="match status" value="1"/>
</dbReference>
<evidence type="ECO:0000256" key="3">
    <source>
        <dbReference type="ARBA" id="ARBA00006171"/>
    </source>
</evidence>
<dbReference type="Proteomes" id="UP000464954">
    <property type="component" value="Chromosome"/>
</dbReference>
<name>A0A6P1MAW8_9BACT</name>
<evidence type="ECO:0000313" key="5">
    <source>
        <dbReference type="EMBL" id="QHI69694.1"/>
    </source>
</evidence>
<accession>A0A6P1MAW8</accession>
<sequence length="208" mass="23927">MKPDLNQYKAFIFDLDGTLIDSEKYHADGFSQAVEALTGYQITDEERREFFESHTNTFAPILAKRHGLTFDVAEVLRRKRRHVEKHFRTDVFPQAIHFIRKWRARKRLALASNSPKSFVRNALVEGRMIDLFETVCTADDVEHRKPDPEMYLLTLEWLKLAPEETIVFEDSPAGVHAAQAAGCPVVMMENGSGRTVDGVEKFTWRELS</sequence>
<evidence type="ECO:0000256" key="2">
    <source>
        <dbReference type="ARBA" id="ARBA00004818"/>
    </source>
</evidence>
<reference evidence="5 6" key="1">
    <citation type="submission" date="2020-01" db="EMBL/GenBank/DDBJ databases">
        <title>Ponticoccus aerotolerans gen. nov., sp. nov., an anaerobic bacterium and proposal of Ponticoccusceae fam. nov., Ponticoccusles ord. nov. and Ponticoccuse classis nov. in the phylum Kiritimatiellaeota.</title>
        <authorList>
            <person name="Zhou L.Y."/>
            <person name="Du Z.J."/>
        </authorList>
    </citation>
    <scope>NUCLEOTIDE SEQUENCE [LARGE SCALE GENOMIC DNA]</scope>
    <source>
        <strain evidence="5 6">S-5007</strain>
    </source>
</reference>
<comment type="catalytic activity">
    <reaction evidence="1">
        <text>2-phosphoglycolate + H2O = glycolate + phosphate</text>
        <dbReference type="Rhea" id="RHEA:14369"/>
        <dbReference type="ChEBI" id="CHEBI:15377"/>
        <dbReference type="ChEBI" id="CHEBI:29805"/>
        <dbReference type="ChEBI" id="CHEBI:43474"/>
        <dbReference type="ChEBI" id="CHEBI:58033"/>
        <dbReference type="EC" id="3.1.3.18"/>
    </reaction>
</comment>
<dbReference type="InterPro" id="IPR023198">
    <property type="entry name" value="PGP-like_dom2"/>
</dbReference>